<evidence type="ECO:0000259" key="6">
    <source>
        <dbReference type="Pfam" id="PF04825"/>
    </source>
</evidence>
<dbReference type="SUPFAM" id="SSF46785">
    <property type="entry name" value="Winged helix' DNA-binding domain"/>
    <property type="match status" value="1"/>
</dbReference>
<dbReference type="PANTHER" id="PTHR12585:SF69">
    <property type="entry name" value="FI11703P"/>
    <property type="match status" value="1"/>
</dbReference>
<feature type="domain" description="Rad21/Rec8-like protein N-terminal" evidence="6">
    <location>
        <begin position="1"/>
        <end position="105"/>
    </location>
</feature>
<keyword evidence="8" id="KW-1185">Reference proteome</keyword>
<evidence type="ECO:0000313" key="7">
    <source>
        <dbReference type="EMBL" id="KAF2115299.1"/>
    </source>
</evidence>
<feature type="region of interest" description="Disordered" evidence="4">
    <location>
        <begin position="404"/>
        <end position="433"/>
    </location>
</feature>
<reference evidence="7" key="1">
    <citation type="journal article" date="2020" name="Stud. Mycol.">
        <title>101 Dothideomycetes genomes: a test case for predicting lifestyles and emergence of pathogens.</title>
        <authorList>
            <person name="Haridas S."/>
            <person name="Albert R."/>
            <person name="Binder M."/>
            <person name="Bloem J."/>
            <person name="Labutti K."/>
            <person name="Salamov A."/>
            <person name="Andreopoulos B."/>
            <person name="Baker S."/>
            <person name="Barry K."/>
            <person name="Bills G."/>
            <person name="Bluhm B."/>
            <person name="Cannon C."/>
            <person name="Castanera R."/>
            <person name="Culley D."/>
            <person name="Daum C."/>
            <person name="Ezra D."/>
            <person name="Gonzalez J."/>
            <person name="Henrissat B."/>
            <person name="Kuo A."/>
            <person name="Liang C."/>
            <person name="Lipzen A."/>
            <person name="Lutzoni F."/>
            <person name="Magnuson J."/>
            <person name="Mondo S."/>
            <person name="Nolan M."/>
            <person name="Ohm R."/>
            <person name="Pangilinan J."/>
            <person name="Park H.-J."/>
            <person name="Ramirez L."/>
            <person name="Alfaro M."/>
            <person name="Sun H."/>
            <person name="Tritt A."/>
            <person name="Yoshinaga Y."/>
            <person name="Zwiers L.-H."/>
            <person name="Turgeon B."/>
            <person name="Goodwin S."/>
            <person name="Spatafora J."/>
            <person name="Crous P."/>
            <person name="Grigoriev I."/>
        </authorList>
    </citation>
    <scope>NUCLEOTIDE SEQUENCE</scope>
    <source>
        <strain evidence="7">CBS 627.86</strain>
    </source>
</reference>
<dbReference type="GO" id="GO:0005634">
    <property type="term" value="C:nucleus"/>
    <property type="evidence" value="ECO:0007669"/>
    <property type="project" value="UniProtKB-SubCell"/>
</dbReference>
<sequence>MFYSPHILVRTGALSRVWLAANYEKKLNKNQVLQDKITDDIDVIINPEKIGGPLALRLSGQLLLGVVRIYNRKARYLADDCQEALQKIRMVFRPGNIDLPSNQSHLANPNNLVLPDVITEIDLLQPMPDLEKLLGGSLNLDNIGNISGLEDPTVPDWDNSQFLSGSIEQARAEVLPLDDDFMIDMGDDVDLTGRVADDSMSIEVGRNAPLERRMSDEIASSPKLLPEDDLEIDFGEDIDTTLQPAPEVNVDVDVDVDMGGMTDLGGPVDEATPTAEQRESPLSSTRNSVIRDFEQQEGETTNFEPEEEEESVHQARQVKRRKVIHADADTELQMNQIREMQNDRSKILKPASFLPRDPMLLALMNMQKTGGFVSSILGDGRSRGWAPELRGILSLEVVSRPAHKRKRDSGVADLETEEEDAAASAEKTPQLEIDEADLEAGAGLGGLGDESGLGRSSVHFDLPGDDDIPHVLDIEEEDYEAGQTFDETTVPLVHPADSGPVSLVTKRAVHLLREQFGADAEHSESERQKSSVLFQDMFPENTTTKKDATTMFFEMLVLATKDAIKVEQPVEELGGPLRVRAKRGLWGAWAEEGASVEEASPAPAVAVEA</sequence>
<dbReference type="FunFam" id="1.10.10.580:FF:000004">
    <property type="entry name" value="Double-strand-break repair protein rad21"/>
    <property type="match status" value="1"/>
</dbReference>
<dbReference type="Gene3D" id="1.10.10.580">
    <property type="entry name" value="Structural maintenance of chromosome 1. Chain E"/>
    <property type="match status" value="1"/>
</dbReference>
<feature type="domain" description="Rad21/Rec8-like protein C-terminal eukaryotic" evidence="5">
    <location>
        <begin position="533"/>
        <end position="568"/>
    </location>
</feature>
<dbReference type="CDD" id="cd21788">
    <property type="entry name" value="Rad21_Rec8_M_SpRad21p-like"/>
    <property type="match status" value="1"/>
</dbReference>
<evidence type="ECO:0000256" key="2">
    <source>
        <dbReference type="ARBA" id="ARBA00009870"/>
    </source>
</evidence>
<evidence type="ECO:0000256" key="4">
    <source>
        <dbReference type="SAM" id="MobiDB-lite"/>
    </source>
</evidence>
<keyword evidence="3" id="KW-0539">Nucleus</keyword>
<dbReference type="PANTHER" id="PTHR12585">
    <property type="entry name" value="SCC1 / RAD21 FAMILY MEMBER"/>
    <property type="match status" value="1"/>
</dbReference>
<evidence type="ECO:0000313" key="8">
    <source>
        <dbReference type="Proteomes" id="UP000799770"/>
    </source>
</evidence>
<comment type="similarity">
    <text evidence="2">Belongs to the rad21 family.</text>
</comment>
<evidence type="ECO:0000259" key="5">
    <source>
        <dbReference type="Pfam" id="PF04824"/>
    </source>
</evidence>
<accession>A0A6A5Z729</accession>
<evidence type="ECO:0000256" key="3">
    <source>
        <dbReference type="ARBA" id="ARBA00023242"/>
    </source>
</evidence>
<dbReference type="InterPro" id="IPR023093">
    <property type="entry name" value="ScpA-like_C"/>
</dbReference>
<dbReference type="OrthoDB" id="10071381at2759"/>
<dbReference type="EMBL" id="ML977323">
    <property type="protein sequence ID" value="KAF2115299.1"/>
    <property type="molecule type" value="Genomic_DNA"/>
</dbReference>
<dbReference type="Pfam" id="PF04825">
    <property type="entry name" value="Rad21_Rec8_N"/>
    <property type="match status" value="1"/>
</dbReference>
<gene>
    <name evidence="7" type="ORF">BDV96DRAFT_575259</name>
</gene>
<dbReference type="InterPro" id="IPR006910">
    <property type="entry name" value="Rad21_Rec8_N"/>
</dbReference>
<dbReference type="Pfam" id="PF04824">
    <property type="entry name" value="Rad21_Rec8"/>
    <property type="match status" value="1"/>
</dbReference>
<dbReference type="InterPro" id="IPR039781">
    <property type="entry name" value="Rad21/Rec8-like"/>
</dbReference>
<feature type="region of interest" description="Disordered" evidence="4">
    <location>
        <begin position="262"/>
        <end position="320"/>
    </location>
</feature>
<dbReference type="GO" id="GO:0030892">
    <property type="term" value="C:mitotic cohesin complex"/>
    <property type="evidence" value="ECO:0007669"/>
    <property type="project" value="TreeGrafter"/>
</dbReference>
<dbReference type="GO" id="GO:0007064">
    <property type="term" value="P:mitotic sister chromatid cohesion"/>
    <property type="evidence" value="ECO:0007669"/>
    <property type="project" value="TreeGrafter"/>
</dbReference>
<name>A0A6A5Z729_9PLEO</name>
<dbReference type="InterPro" id="IPR036390">
    <property type="entry name" value="WH_DNA-bd_sf"/>
</dbReference>
<dbReference type="GO" id="GO:1990414">
    <property type="term" value="P:replication-born double-strand break repair via sister chromatid exchange"/>
    <property type="evidence" value="ECO:0007669"/>
    <property type="project" value="TreeGrafter"/>
</dbReference>
<evidence type="ECO:0000256" key="1">
    <source>
        <dbReference type="ARBA" id="ARBA00004123"/>
    </source>
</evidence>
<dbReference type="InterPro" id="IPR006909">
    <property type="entry name" value="Rad21/Rec8_C_eu"/>
</dbReference>
<dbReference type="Proteomes" id="UP000799770">
    <property type="component" value="Unassembled WGS sequence"/>
</dbReference>
<organism evidence="7 8">
    <name type="scientific">Lophiotrema nucula</name>
    <dbReference type="NCBI Taxonomy" id="690887"/>
    <lineage>
        <taxon>Eukaryota</taxon>
        <taxon>Fungi</taxon>
        <taxon>Dikarya</taxon>
        <taxon>Ascomycota</taxon>
        <taxon>Pezizomycotina</taxon>
        <taxon>Dothideomycetes</taxon>
        <taxon>Pleosporomycetidae</taxon>
        <taxon>Pleosporales</taxon>
        <taxon>Lophiotremataceae</taxon>
        <taxon>Lophiotrema</taxon>
    </lineage>
</organism>
<protein>
    <submittedName>
        <fullName evidence="7">Rec8 like protein-domain-containing protein</fullName>
    </submittedName>
</protein>
<comment type="subcellular location">
    <subcellularLocation>
        <location evidence="1">Nucleus</location>
    </subcellularLocation>
</comment>
<dbReference type="AlphaFoldDB" id="A0A6A5Z729"/>
<proteinExistence type="inferred from homology"/>
<dbReference type="GO" id="GO:0003682">
    <property type="term" value="F:chromatin binding"/>
    <property type="evidence" value="ECO:0007669"/>
    <property type="project" value="TreeGrafter"/>
</dbReference>